<dbReference type="RefSeq" id="XP_026190373.1">
    <property type="nucleotide sequence ID" value="XM_026334588.1"/>
</dbReference>
<feature type="region of interest" description="Disordered" evidence="7">
    <location>
        <begin position="153"/>
        <end position="244"/>
    </location>
</feature>
<dbReference type="InterPro" id="IPR015422">
    <property type="entry name" value="PyrdxlP-dep_Trfase_small"/>
</dbReference>
<dbReference type="CDD" id="cd06451">
    <property type="entry name" value="AGAT_like"/>
    <property type="match status" value="1"/>
</dbReference>
<reference evidence="10" key="1">
    <citation type="submission" date="2025-08" db="UniProtKB">
        <authorList>
            <consortium name="RefSeq"/>
        </authorList>
    </citation>
    <scope>IDENTIFICATION</scope>
</reference>
<comment type="similarity">
    <text evidence="2">Belongs to the class-V pyridoxal-phosphate-dependent aminotransferase family.</text>
</comment>
<evidence type="ECO:0000256" key="2">
    <source>
        <dbReference type="ARBA" id="ARBA00009236"/>
    </source>
</evidence>
<dbReference type="FunFam" id="3.40.640.10:FF:000027">
    <property type="entry name" value="Serine--pyruvate aminotransferase, mitochondrial"/>
    <property type="match status" value="1"/>
</dbReference>
<feature type="compositionally biased region" description="Basic and acidic residues" evidence="7">
    <location>
        <begin position="213"/>
        <end position="230"/>
    </location>
</feature>
<evidence type="ECO:0000256" key="4">
    <source>
        <dbReference type="ARBA" id="ARBA00022576"/>
    </source>
</evidence>
<dbReference type="PANTHER" id="PTHR21152:SF40">
    <property type="entry name" value="ALANINE--GLYOXYLATE AMINOTRANSFERASE"/>
    <property type="match status" value="1"/>
</dbReference>
<name>A0A6P6RRD9_9EIME</name>
<keyword evidence="9" id="KW-1185">Reference proteome</keyword>
<dbReference type="Pfam" id="PF00266">
    <property type="entry name" value="Aminotran_5"/>
    <property type="match status" value="1"/>
</dbReference>
<dbReference type="AlphaFoldDB" id="A0A6P6RRD9"/>
<dbReference type="GO" id="GO:0008453">
    <property type="term" value="F:alanine-glyoxylate transaminase activity"/>
    <property type="evidence" value="ECO:0007669"/>
    <property type="project" value="UniProtKB-EC"/>
</dbReference>
<sequence>MQTGEAKDALGDDCNTPRTDPSFAAAVPWLHCGGGSKSAKEIGVKITITCAAIAAAARALRPFWISLSGGRPGVALQGQKAADDATTTILGKRDASRKETMRDLLRARQRKTLQEGGQCMGNAVRCLSLSLALSDSVQHTPLQGLKTGVDLTPSLVVQEPHSGGEKRYQASQTRQHPQETAQHASKRNHTAAAAAQAAAAPLDPATAAPARPPRTDRTIESPLAARERRAAAAATKGGPHPLTSKTRHPCCNQLFFLGATGATGARWVAFRCLPSPGLPSIAPPRIRASAGHWCDSLHAILLSVSCVLTMTGCASCSPSGAPPVVETLELPTRLLLGPGPSNFSPCVLNALSQPPLGYMDPKFLQVMRDVQALLRYCFQTRNETTLAISGTGSAAMEAALANSIEPGDVVLVCVNGYFGCRLAEMASRYGADVRRSDIAWGSVFSLQDIRALLDEHRPSLVCMVMVETSTGALQPLEGVGALCHEFGALLLVDAVTGFCTSPLLVDEWEIDICYSCSQKGLSCCPGASPLTVSPRALAVMNARKSPVANWYLDLSLLMKYWAGNARVYHHTPPMNIFYGMREAMRLVAEEGLEAVWLRHRAVAQYFAQGLRKRGLQLHVTQETHRSPALTTVVVPPQQDAAALCRTLLQEGVEIGVGIGSLAGKVWRIGLMGYNATRDNVDRLLGLLDKHLDFKGTVGDGLDGSVKALPHRNWPAKAHPQ</sequence>
<keyword evidence="5" id="KW-0808">Transferase</keyword>
<dbReference type="GO" id="GO:0005777">
    <property type="term" value="C:peroxisome"/>
    <property type="evidence" value="ECO:0007669"/>
    <property type="project" value="TreeGrafter"/>
</dbReference>
<dbReference type="Proteomes" id="UP000515125">
    <property type="component" value="Unplaced"/>
</dbReference>
<evidence type="ECO:0000256" key="3">
    <source>
        <dbReference type="ARBA" id="ARBA00013049"/>
    </source>
</evidence>
<keyword evidence="6" id="KW-0663">Pyridoxal phosphate</keyword>
<keyword evidence="4" id="KW-0032">Aminotransferase</keyword>
<dbReference type="EC" id="2.6.1.44" evidence="3"/>
<accession>A0A6P6RRD9</accession>
<dbReference type="GO" id="GO:0019265">
    <property type="term" value="P:glycine biosynthetic process, by transamination of glyoxylate"/>
    <property type="evidence" value="ECO:0007669"/>
    <property type="project" value="TreeGrafter"/>
</dbReference>
<dbReference type="GO" id="GO:0004760">
    <property type="term" value="F:L-serine-pyruvate transaminase activity"/>
    <property type="evidence" value="ECO:0007669"/>
    <property type="project" value="TreeGrafter"/>
</dbReference>
<feature type="compositionally biased region" description="Polar residues" evidence="7">
    <location>
        <begin position="169"/>
        <end position="183"/>
    </location>
</feature>
<evidence type="ECO:0000313" key="9">
    <source>
        <dbReference type="Proteomes" id="UP000515125"/>
    </source>
</evidence>
<dbReference type="SUPFAM" id="SSF53383">
    <property type="entry name" value="PLP-dependent transferases"/>
    <property type="match status" value="1"/>
</dbReference>
<dbReference type="Gene3D" id="3.90.1150.10">
    <property type="entry name" value="Aspartate Aminotransferase, domain 1"/>
    <property type="match status" value="1"/>
</dbReference>
<dbReference type="InterPro" id="IPR015421">
    <property type="entry name" value="PyrdxlP-dep_Trfase_major"/>
</dbReference>
<feature type="compositionally biased region" description="Low complexity" evidence="7">
    <location>
        <begin position="191"/>
        <end position="209"/>
    </location>
</feature>
<dbReference type="InterPro" id="IPR000192">
    <property type="entry name" value="Aminotrans_V_dom"/>
</dbReference>
<dbReference type="Gene3D" id="3.40.640.10">
    <property type="entry name" value="Type I PLP-dependent aspartate aminotransferase-like (Major domain)"/>
    <property type="match status" value="1"/>
</dbReference>
<evidence type="ECO:0000313" key="10">
    <source>
        <dbReference type="RefSeq" id="XP_026190373.1"/>
    </source>
</evidence>
<evidence type="ECO:0000256" key="1">
    <source>
        <dbReference type="ARBA" id="ARBA00001933"/>
    </source>
</evidence>
<dbReference type="OrthoDB" id="7403325at2759"/>
<protein>
    <recommendedName>
        <fullName evidence="3">alanine--glyoxylate transaminase</fullName>
        <ecNumber evidence="3">2.6.1.44</ecNumber>
    </recommendedName>
</protein>
<feature type="domain" description="Aminotransferase class V" evidence="8">
    <location>
        <begin position="362"/>
        <end position="683"/>
    </location>
</feature>
<dbReference type="PANTHER" id="PTHR21152">
    <property type="entry name" value="AMINOTRANSFERASE CLASS V"/>
    <property type="match status" value="1"/>
</dbReference>
<dbReference type="InterPro" id="IPR015424">
    <property type="entry name" value="PyrdxlP-dep_Trfase"/>
</dbReference>
<dbReference type="GeneID" id="113146628"/>
<comment type="cofactor">
    <cofactor evidence="1">
        <name>pyridoxal 5'-phosphate</name>
        <dbReference type="ChEBI" id="CHEBI:597326"/>
    </cofactor>
</comment>
<evidence type="ECO:0000259" key="8">
    <source>
        <dbReference type="Pfam" id="PF00266"/>
    </source>
</evidence>
<gene>
    <name evidence="10" type="primary">LOC113146628</name>
</gene>
<organism evidence="9 10">
    <name type="scientific">Cyclospora cayetanensis</name>
    <dbReference type="NCBI Taxonomy" id="88456"/>
    <lineage>
        <taxon>Eukaryota</taxon>
        <taxon>Sar</taxon>
        <taxon>Alveolata</taxon>
        <taxon>Apicomplexa</taxon>
        <taxon>Conoidasida</taxon>
        <taxon>Coccidia</taxon>
        <taxon>Eucoccidiorida</taxon>
        <taxon>Eimeriorina</taxon>
        <taxon>Eimeriidae</taxon>
        <taxon>Cyclospora</taxon>
    </lineage>
</organism>
<evidence type="ECO:0000256" key="5">
    <source>
        <dbReference type="ARBA" id="ARBA00022679"/>
    </source>
</evidence>
<proteinExistence type="inferred from homology"/>
<evidence type="ECO:0000256" key="6">
    <source>
        <dbReference type="ARBA" id="ARBA00022898"/>
    </source>
</evidence>
<evidence type="ECO:0000256" key="7">
    <source>
        <dbReference type="SAM" id="MobiDB-lite"/>
    </source>
</evidence>